<evidence type="ECO:0000313" key="1">
    <source>
        <dbReference type="EMBL" id="BBZ42075.1"/>
    </source>
</evidence>
<organism evidence="1 2">
    <name type="scientific">Mycobacterium conspicuum</name>
    <dbReference type="NCBI Taxonomy" id="44010"/>
    <lineage>
        <taxon>Bacteria</taxon>
        <taxon>Bacillati</taxon>
        <taxon>Actinomycetota</taxon>
        <taxon>Actinomycetes</taxon>
        <taxon>Mycobacteriales</taxon>
        <taxon>Mycobacteriaceae</taxon>
        <taxon>Mycobacterium</taxon>
    </lineage>
</organism>
<sequence length="86" mass="9378">MAKHYATTRVRADEVEIGFELLLPSGMDGVPPAHFVVDGVKLVRNHGVGEPSQIRLTSDLPEGSYTVDFPRGAMVTMILEPNDNDV</sequence>
<dbReference type="Proteomes" id="UP000467385">
    <property type="component" value="Chromosome"/>
</dbReference>
<dbReference type="AlphaFoldDB" id="A0A1X1SW73"/>
<name>A0A1X1SW73_9MYCO</name>
<reference evidence="1 2" key="1">
    <citation type="journal article" date="2019" name="Emerg. Microbes Infect.">
        <title>Comprehensive subspecies identification of 175 nontuberculous mycobacteria species based on 7547 genomic profiles.</title>
        <authorList>
            <person name="Matsumoto Y."/>
            <person name="Kinjo T."/>
            <person name="Motooka D."/>
            <person name="Nabeya D."/>
            <person name="Jung N."/>
            <person name="Uechi K."/>
            <person name="Horii T."/>
            <person name="Iida T."/>
            <person name="Fujita J."/>
            <person name="Nakamura S."/>
        </authorList>
    </citation>
    <scope>NUCLEOTIDE SEQUENCE [LARGE SCALE GENOMIC DNA]</scope>
    <source>
        <strain evidence="1 2">JCM 14738</strain>
    </source>
</reference>
<dbReference type="RefSeq" id="WP_085235754.1">
    <property type="nucleotide sequence ID" value="NZ_AP022613.1"/>
</dbReference>
<dbReference type="EMBL" id="AP022613">
    <property type="protein sequence ID" value="BBZ42075.1"/>
    <property type="molecule type" value="Genomic_DNA"/>
</dbReference>
<accession>A0A1X1SW73</accession>
<protein>
    <submittedName>
        <fullName evidence="1">Uncharacterized protein</fullName>
    </submittedName>
</protein>
<gene>
    <name evidence="1" type="ORF">MCNS_51380</name>
</gene>
<evidence type="ECO:0000313" key="2">
    <source>
        <dbReference type="Proteomes" id="UP000467385"/>
    </source>
</evidence>
<proteinExistence type="predicted"/>
<keyword evidence="2" id="KW-1185">Reference proteome</keyword>